<evidence type="ECO:0000313" key="2">
    <source>
        <dbReference type="Proteomes" id="UP000241769"/>
    </source>
</evidence>
<name>A0A2P6N1D2_9EUKA</name>
<dbReference type="EMBL" id="MDYQ01000256">
    <property type="protein sequence ID" value="PRP77741.1"/>
    <property type="molecule type" value="Genomic_DNA"/>
</dbReference>
<accession>A0A2P6N1D2</accession>
<evidence type="ECO:0000313" key="1">
    <source>
        <dbReference type="EMBL" id="PRP77741.1"/>
    </source>
</evidence>
<organism evidence="1 2">
    <name type="scientific">Planoprotostelium fungivorum</name>
    <dbReference type="NCBI Taxonomy" id="1890364"/>
    <lineage>
        <taxon>Eukaryota</taxon>
        <taxon>Amoebozoa</taxon>
        <taxon>Evosea</taxon>
        <taxon>Variosea</taxon>
        <taxon>Cavosteliida</taxon>
        <taxon>Cavosteliaceae</taxon>
        <taxon>Planoprotostelium</taxon>
    </lineage>
</organism>
<proteinExistence type="predicted"/>
<dbReference type="InParanoid" id="A0A2P6N1D2"/>
<gene>
    <name evidence="1" type="ORF">PROFUN_14167</name>
</gene>
<protein>
    <submittedName>
        <fullName evidence="1">Uncharacterized protein</fullName>
    </submittedName>
</protein>
<dbReference type="Gene3D" id="1.25.40.20">
    <property type="entry name" value="Ankyrin repeat-containing domain"/>
    <property type="match status" value="1"/>
</dbReference>
<comment type="caution">
    <text evidence="1">The sequence shown here is derived from an EMBL/GenBank/DDBJ whole genome shotgun (WGS) entry which is preliminary data.</text>
</comment>
<dbReference type="InterPro" id="IPR036770">
    <property type="entry name" value="Ankyrin_rpt-contain_sf"/>
</dbReference>
<dbReference type="Proteomes" id="UP000241769">
    <property type="component" value="Unassembled WGS sequence"/>
</dbReference>
<dbReference type="SUPFAM" id="SSF48403">
    <property type="entry name" value="Ankyrin repeat"/>
    <property type="match status" value="1"/>
</dbReference>
<dbReference type="AlphaFoldDB" id="A0A2P6N1D2"/>
<keyword evidence="2" id="KW-1185">Reference proteome</keyword>
<sequence length="338" mass="38971">MDQYLSCRDVTDLMLNMLLNGTPKPREHGGPRPTQQQTANLRNVRSVCKTWRDMVDRIFIFQTSHLLLAINKTCCESVRFLLQRTSIDRGKWNAALNLAIKGGSHDIVQSLLENTDYTPQIEHIFRACRKGNVQMFQMVSEVGPPFHTIQRQMWTTCLTKQHKDMLRHLIEHLQLPFNRPDSVGLCRLLPQAVTHNSIDMLEFLLDLSMSHDLIGGHTLALEAASWQGRIDKMKLLLRHPRTDATQHPQCLNTHYGACIELLLEDEKMIPPMLQLFREVAMECMRGGVGSRPIFILPLHVKELAHLKKMRDIIREIDQGKLSLVNERINARIKELKQK</sequence>
<reference evidence="1 2" key="1">
    <citation type="journal article" date="2018" name="Genome Biol. Evol.">
        <title>Multiple Roots of Fruiting Body Formation in Amoebozoa.</title>
        <authorList>
            <person name="Hillmann F."/>
            <person name="Forbes G."/>
            <person name="Novohradska S."/>
            <person name="Ferling I."/>
            <person name="Riege K."/>
            <person name="Groth M."/>
            <person name="Westermann M."/>
            <person name="Marz M."/>
            <person name="Spaller T."/>
            <person name="Winckler T."/>
            <person name="Schaap P."/>
            <person name="Glockner G."/>
        </authorList>
    </citation>
    <scope>NUCLEOTIDE SEQUENCE [LARGE SCALE GENOMIC DNA]</scope>
    <source>
        <strain evidence="1 2">Jena</strain>
    </source>
</reference>